<dbReference type="CDD" id="cd09602">
    <property type="entry name" value="M1_APN"/>
    <property type="match status" value="1"/>
</dbReference>
<dbReference type="InterPro" id="IPR050344">
    <property type="entry name" value="Peptidase_M1_aminopeptidases"/>
</dbReference>
<evidence type="ECO:0000259" key="15">
    <source>
        <dbReference type="Pfam" id="PF11838"/>
    </source>
</evidence>
<dbReference type="GO" id="GO:0016020">
    <property type="term" value="C:membrane"/>
    <property type="evidence" value="ECO:0007669"/>
    <property type="project" value="TreeGrafter"/>
</dbReference>
<dbReference type="GO" id="GO:0005737">
    <property type="term" value="C:cytoplasm"/>
    <property type="evidence" value="ECO:0007669"/>
    <property type="project" value="TreeGrafter"/>
</dbReference>
<evidence type="ECO:0000313" key="18">
    <source>
        <dbReference type="Proteomes" id="UP000321196"/>
    </source>
</evidence>
<keyword evidence="6 17" id="KW-0031">Aminopeptidase</keyword>
<dbReference type="NCBIfam" id="TIGR02412">
    <property type="entry name" value="pepN_strep_liv"/>
    <property type="match status" value="1"/>
</dbReference>
<dbReference type="Pfam" id="PF17900">
    <property type="entry name" value="Peptidase_M1_N"/>
    <property type="match status" value="1"/>
</dbReference>
<dbReference type="InterPro" id="IPR012778">
    <property type="entry name" value="Pept_M1_aminopeptidase"/>
</dbReference>
<dbReference type="GO" id="GO:0016285">
    <property type="term" value="F:alanyl aminopeptidase activity"/>
    <property type="evidence" value="ECO:0007669"/>
    <property type="project" value="UniProtKB-EC"/>
</dbReference>
<dbReference type="Pfam" id="PF01433">
    <property type="entry name" value="Peptidase_M1"/>
    <property type="match status" value="1"/>
</dbReference>
<evidence type="ECO:0000256" key="5">
    <source>
        <dbReference type="ARBA" id="ARBA00015611"/>
    </source>
</evidence>
<dbReference type="GO" id="GO:0006508">
    <property type="term" value="P:proteolysis"/>
    <property type="evidence" value="ECO:0007669"/>
    <property type="project" value="UniProtKB-KW"/>
</dbReference>
<evidence type="ECO:0000256" key="8">
    <source>
        <dbReference type="ARBA" id="ARBA00022723"/>
    </source>
</evidence>
<dbReference type="SUPFAM" id="SSF55486">
    <property type="entry name" value="Metalloproteases ('zincins'), catalytic domain"/>
    <property type="match status" value="1"/>
</dbReference>
<feature type="domain" description="Peptidase M1 membrane alanine aminopeptidase" evidence="14">
    <location>
        <begin position="228"/>
        <end position="440"/>
    </location>
</feature>
<dbReference type="Proteomes" id="UP000321196">
    <property type="component" value="Unassembled WGS sequence"/>
</dbReference>
<dbReference type="InterPro" id="IPR027268">
    <property type="entry name" value="Peptidase_M4/M1_CTD_sf"/>
</dbReference>
<dbReference type="EC" id="3.4.11.2" evidence="4"/>
<comment type="caution">
    <text evidence="17">The sequence shown here is derived from an EMBL/GenBank/DDBJ whole genome shotgun (WGS) entry which is preliminary data.</text>
</comment>
<dbReference type="Gene3D" id="2.60.40.1730">
    <property type="entry name" value="tricorn interacting facor f3 domain"/>
    <property type="match status" value="1"/>
</dbReference>
<dbReference type="GO" id="GO:0070006">
    <property type="term" value="F:metalloaminopeptidase activity"/>
    <property type="evidence" value="ECO:0007669"/>
    <property type="project" value="TreeGrafter"/>
</dbReference>
<dbReference type="PANTHER" id="PTHR11533">
    <property type="entry name" value="PROTEASE M1 ZINC METALLOPROTEASE"/>
    <property type="match status" value="1"/>
</dbReference>
<dbReference type="PRINTS" id="PR00756">
    <property type="entry name" value="ALADIPTASE"/>
</dbReference>
<protein>
    <recommendedName>
        <fullName evidence="5">Aminopeptidase N</fullName>
        <ecNumber evidence="4">3.4.11.2</ecNumber>
    </recommendedName>
    <alternativeName>
        <fullName evidence="12">Alanine aminopeptidase</fullName>
    </alternativeName>
    <alternativeName>
        <fullName evidence="13">Lysyl aminopeptidase</fullName>
    </alternativeName>
</protein>
<evidence type="ECO:0000259" key="14">
    <source>
        <dbReference type="Pfam" id="PF01433"/>
    </source>
</evidence>
<feature type="domain" description="Aminopeptidase N-like N-terminal" evidence="16">
    <location>
        <begin position="123"/>
        <end position="178"/>
    </location>
</feature>
<comment type="similarity">
    <text evidence="3">Belongs to the peptidase M1 family.</text>
</comment>
<dbReference type="GO" id="GO:0008270">
    <property type="term" value="F:zinc ion binding"/>
    <property type="evidence" value="ECO:0007669"/>
    <property type="project" value="InterPro"/>
</dbReference>
<proteinExistence type="inferred from homology"/>
<dbReference type="InterPro" id="IPR001930">
    <property type="entry name" value="Peptidase_M1"/>
</dbReference>
<dbReference type="PANTHER" id="PTHR11533:SF174">
    <property type="entry name" value="PUROMYCIN-SENSITIVE AMINOPEPTIDASE-RELATED"/>
    <property type="match status" value="1"/>
</dbReference>
<evidence type="ECO:0000256" key="13">
    <source>
        <dbReference type="ARBA" id="ARBA00031533"/>
    </source>
</evidence>
<evidence type="ECO:0000313" key="17">
    <source>
        <dbReference type="EMBL" id="TXK06521.1"/>
    </source>
</evidence>
<keyword evidence="10" id="KW-0862">Zinc</keyword>
<keyword evidence="8" id="KW-0479">Metal-binding</keyword>
<evidence type="ECO:0000256" key="9">
    <source>
        <dbReference type="ARBA" id="ARBA00022801"/>
    </source>
</evidence>
<dbReference type="GO" id="GO:0042277">
    <property type="term" value="F:peptide binding"/>
    <property type="evidence" value="ECO:0007669"/>
    <property type="project" value="TreeGrafter"/>
</dbReference>
<dbReference type="EMBL" id="VRSW01000001">
    <property type="protein sequence ID" value="TXK06521.1"/>
    <property type="molecule type" value="Genomic_DNA"/>
</dbReference>
<evidence type="ECO:0000256" key="1">
    <source>
        <dbReference type="ARBA" id="ARBA00000098"/>
    </source>
</evidence>
<keyword evidence="7" id="KW-0645">Protease</keyword>
<dbReference type="InterPro" id="IPR045357">
    <property type="entry name" value="Aminopeptidase_N-like_N"/>
</dbReference>
<evidence type="ECO:0000259" key="16">
    <source>
        <dbReference type="Pfam" id="PF17900"/>
    </source>
</evidence>
<keyword evidence="18" id="KW-1185">Reference proteome</keyword>
<evidence type="ECO:0000256" key="11">
    <source>
        <dbReference type="ARBA" id="ARBA00023049"/>
    </source>
</evidence>
<evidence type="ECO:0000256" key="3">
    <source>
        <dbReference type="ARBA" id="ARBA00010136"/>
    </source>
</evidence>
<gene>
    <name evidence="17" type="primary">pepN</name>
    <name evidence="17" type="ORF">FVP60_06125</name>
</gene>
<evidence type="ECO:0000256" key="10">
    <source>
        <dbReference type="ARBA" id="ARBA00022833"/>
    </source>
</evidence>
<evidence type="ECO:0000256" key="2">
    <source>
        <dbReference type="ARBA" id="ARBA00001947"/>
    </source>
</evidence>
<evidence type="ECO:0000256" key="4">
    <source>
        <dbReference type="ARBA" id="ARBA00012564"/>
    </source>
</evidence>
<evidence type="ECO:0000256" key="6">
    <source>
        <dbReference type="ARBA" id="ARBA00022438"/>
    </source>
</evidence>
<dbReference type="RefSeq" id="WP_147825326.1">
    <property type="nucleotide sequence ID" value="NZ_BAAARG010000001.1"/>
</dbReference>
<reference evidence="17 18" key="1">
    <citation type="submission" date="2019-08" db="EMBL/GenBank/DDBJ databases">
        <authorList>
            <person name="Dong K."/>
        </authorList>
    </citation>
    <scope>NUCLEOTIDE SEQUENCE [LARGE SCALE GENOMIC DNA]</scope>
    <source>
        <strain evidence="17 18">M4-8</strain>
    </source>
</reference>
<feature type="domain" description="ERAP1-like C-terminal" evidence="15">
    <location>
        <begin position="504"/>
        <end position="796"/>
    </location>
</feature>
<sequence length="805" mass="87362">MSLTLADARTRSALISEVDTVVHLDLTSTDRYDLVTTITFACSTPGATSFLELTDATELTVQTADGTTWAYDGRRITLTGLAAQNTVTVRARMPYVTDGDGMTVVIDPADDERYVSGFTAMDIAQRVIPSFDQPDIKTSFTVSVTAPSHWTVLANGLFDRREGDTWFFAKTPRFSTYIFFVCGGPFVSKTWDEPYALAPSGSLPFGWHARASQAAALEREFESLKFVTSRAFAHYTTTFDEPYPFADYQQVFTPGLNWGAMEFPGCVAFRDELLTPGEPTAMQRHAMSSVIAHEMAHMWFGDLVTMAWWEDTWLNESFADYMGYEVSGRATGTDTWTAAALGRKLSAYSADSRRSTHPIAEDAENLVDVDTAFANFDMITYAKGNAVLRQLVTWLGEDDFIRGVNAHLSAHPFATATLADFLDALDAATDRDVRSWATAWLRTTGFDTITVSRDGEVPVLTRNGTRPHRFTVTGFAPDGSVAREEVVDLADEPVRLEAFAGLAVLPNALDETYAALELDAASQATLDAALSRIERPLTRGLLWATAVAGVQRGTRSTTSLITLARTQLIDEDDATVFEGAIGLALRMAATHSTVETVGAHLDLLAELARLVLASPKTHLHAAAERIFAHAGSDPVELKQRLAAAEDPAVRWMYVTRLAELGDSTVIAAEAERDRTTAGAHAALRSTAALPTAAAKAAAWERLVSGTLSNREFSAVAEGFWGIEQGELVAEYAERAPREFAAFARTQGQAMGQLIGRALPAIALPDGGEALVAELRAVVQTDVPTVALRGFNDHLDDLEHMRAATA</sequence>
<dbReference type="OrthoDB" id="100605at2"/>
<dbReference type="InterPro" id="IPR014782">
    <property type="entry name" value="Peptidase_M1_dom"/>
</dbReference>
<comment type="cofactor">
    <cofactor evidence="2">
        <name>Zn(2+)</name>
        <dbReference type="ChEBI" id="CHEBI:29105"/>
    </cofactor>
</comment>
<organism evidence="17 18">
    <name type="scientific">Microbacterium mitrae</name>
    <dbReference type="NCBI Taxonomy" id="664640"/>
    <lineage>
        <taxon>Bacteria</taxon>
        <taxon>Bacillati</taxon>
        <taxon>Actinomycetota</taxon>
        <taxon>Actinomycetes</taxon>
        <taxon>Micrococcales</taxon>
        <taxon>Microbacteriaceae</taxon>
        <taxon>Microbacterium</taxon>
    </lineage>
</organism>
<comment type="catalytic activity">
    <reaction evidence="1">
        <text>Release of an N-terminal amino acid, Xaa-|-Yaa- from a peptide, amide or arylamide. Xaa is preferably Ala, but may be most amino acids including Pro (slow action). When a terminal hydrophobic residue is followed by a prolyl residue, the two may be released as an intact Xaa-Pro dipeptide.</text>
        <dbReference type="EC" id="3.4.11.2"/>
    </reaction>
</comment>
<dbReference type="GO" id="GO:0043171">
    <property type="term" value="P:peptide catabolic process"/>
    <property type="evidence" value="ECO:0007669"/>
    <property type="project" value="TreeGrafter"/>
</dbReference>
<dbReference type="InterPro" id="IPR024571">
    <property type="entry name" value="ERAP1-like_C_dom"/>
</dbReference>
<keyword evidence="11" id="KW-0482">Metalloprotease</keyword>
<dbReference type="AlphaFoldDB" id="A0A5C8HU07"/>
<keyword evidence="9 17" id="KW-0378">Hydrolase</keyword>
<dbReference type="GO" id="GO:0005615">
    <property type="term" value="C:extracellular space"/>
    <property type="evidence" value="ECO:0007669"/>
    <property type="project" value="TreeGrafter"/>
</dbReference>
<dbReference type="InterPro" id="IPR042097">
    <property type="entry name" value="Aminopeptidase_N-like_N_sf"/>
</dbReference>
<evidence type="ECO:0000256" key="12">
    <source>
        <dbReference type="ARBA" id="ARBA00029811"/>
    </source>
</evidence>
<accession>A0A5C8HU07</accession>
<dbReference type="SUPFAM" id="SSF63737">
    <property type="entry name" value="Leukotriene A4 hydrolase N-terminal domain"/>
    <property type="match status" value="1"/>
</dbReference>
<dbReference type="Gene3D" id="1.10.390.10">
    <property type="entry name" value="Neutral Protease Domain 2"/>
    <property type="match status" value="1"/>
</dbReference>
<evidence type="ECO:0000256" key="7">
    <source>
        <dbReference type="ARBA" id="ARBA00022670"/>
    </source>
</evidence>
<dbReference type="Pfam" id="PF11838">
    <property type="entry name" value="ERAP1_C"/>
    <property type="match status" value="1"/>
</dbReference>
<name>A0A5C8HU07_9MICO</name>